<sequence>MMLQILLKYQRSLHFFSLTLYHISDVNLFVLSLFNRYVAEIRKFSDNRVFLKNVSNLTQATKWDEDIINVSKQIDAHEEDKNIFYHFLLEIKLLKHAPSILHWRCKRIRSIAQSWAIVWLIFKPGKRTFLSREHKMTVALYLHADCSNIELVYHLSNRTLKLNSHDLGSRSHGCWGLVFSHYHRNATMRTLPALFGVFPSPSKTRESETHEPITSQHFINCGTTLFTSDINLSYTF</sequence>
<dbReference type="KEGG" id="clu:CLUG_05925"/>
<dbReference type="AlphaFoldDB" id="C4YCJ7"/>
<protein>
    <submittedName>
        <fullName evidence="1">Uncharacterized protein</fullName>
    </submittedName>
</protein>
<evidence type="ECO:0000313" key="2">
    <source>
        <dbReference type="Proteomes" id="UP000007703"/>
    </source>
</evidence>
<dbReference type="EMBL" id="CH408083">
    <property type="protein sequence ID" value="EEQ41797.1"/>
    <property type="molecule type" value="Genomic_DNA"/>
</dbReference>
<gene>
    <name evidence="1" type="ORF">CLUG_05925</name>
</gene>
<proteinExistence type="predicted"/>
<name>C4YCJ7_CLAL4</name>
<accession>C4YCJ7</accession>
<organism evidence="1 2">
    <name type="scientific">Clavispora lusitaniae (strain ATCC 42720)</name>
    <name type="common">Yeast</name>
    <name type="synonym">Candida lusitaniae</name>
    <dbReference type="NCBI Taxonomy" id="306902"/>
    <lineage>
        <taxon>Eukaryota</taxon>
        <taxon>Fungi</taxon>
        <taxon>Dikarya</taxon>
        <taxon>Ascomycota</taxon>
        <taxon>Saccharomycotina</taxon>
        <taxon>Pichiomycetes</taxon>
        <taxon>Metschnikowiaceae</taxon>
        <taxon>Clavispora</taxon>
    </lineage>
</organism>
<dbReference type="InParanoid" id="C4YCJ7"/>
<evidence type="ECO:0000313" key="1">
    <source>
        <dbReference type="EMBL" id="EEQ41797.1"/>
    </source>
</evidence>
<dbReference type="HOGENOM" id="CLU_1175298_0_0_1"/>
<reference evidence="1 2" key="1">
    <citation type="journal article" date="2009" name="Nature">
        <title>Evolution of pathogenicity and sexual reproduction in eight Candida genomes.</title>
        <authorList>
            <person name="Butler G."/>
            <person name="Rasmussen M.D."/>
            <person name="Lin M.F."/>
            <person name="Santos M.A."/>
            <person name="Sakthikumar S."/>
            <person name="Munro C.A."/>
            <person name="Rheinbay E."/>
            <person name="Grabherr M."/>
            <person name="Forche A."/>
            <person name="Reedy J.L."/>
            <person name="Agrafioti I."/>
            <person name="Arnaud M.B."/>
            <person name="Bates S."/>
            <person name="Brown A.J."/>
            <person name="Brunke S."/>
            <person name="Costanzo M.C."/>
            <person name="Fitzpatrick D.A."/>
            <person name="de Groot P.W."/>
            <person name="Harris D."/>
            <person name="Hoyer L.L."/>
            <person name="Hube B."/>
            <person name="Klis F.M."/>
            <person name="Kodira C."/>
            <person name="Lennard N."/>
            <person name="Logue M.E."/>
            <person name="Martin R."/>
            <person name="Neiman A.M."/>
            <person name="Nikolaou E."/>
            <person name="Quail M.A."/>
            <person name="Quinn J."/>
            <person name="Santos M.C."/>
            <person name="Schmitzberger F.F."/>
            <person name="Sherlock G."/>
            <person name="Shah P."/>
            <person name="Silverstein K.A."/>
            <person name="Skrzypek M.S."/>
            <person name="Soll D."/>
            <person name="Staggs R."/>
            <person name="Stansfield I."/>
            <person name="Stumpf M.P."/>
            <person name="Sudbery P.E."/>
            <person name="Srikantha T."/>
            <person name="Zeng Q."/>
            <person name="Berman J."/>
            <person name="Berriman M."/>
            <person name="Heitman J."/>
            <person name="Gow N.A."/>
            <person name="Lorenz M.C."/>
            <person name="Birren B.W."/>
            <person name="Kellis M."/>
            <person name="Cuomo C.A."/>
        </authorList>
    </citation>
    <scope>NUCLEOTIDE SEQUENCE [LARGE SCALE GENOMIC DNA]</scope>
    <source>
        <strain evidence="1 2">ATCC 42720</strain>
    </source>
</reference>
<dbReference type="Proteomes" id="UP000007703">
    <property type="component" value="Unassembled WGS sequence"/>
</dbReference>
<dbReference type="VEuPathDB" id="FungiDB:CLUG_05925"/>